<dbReference type="InterPro" id="IPR056079">
    <property type="entry name" value="DUF7662"/>
</dbReference>
<accession>A0A9W6N1F5</accession>
<dbReference type="Pfam" id="PF24698">
    <property type="entry name" value="DUF7662"/>
    <property type="match status" value="1"/>
</dbReference>
<evidence type="ECO:0000313" key="4">
    <source>
        <dbReference type="Proteomes" id="UP001143364"/>
    </source>
</evidence>
<gene>
    <name evidence="3" type="ORF">GCM10008171_00810</name>
</gene>
<dbReference type="AlphaFoldDB" id="A0A9W6N1F5"/>
<dbReference type="RefSeq" id="WP_271202811.1">
    <property type="nucleotide sequence ID" value="NZ_BSFK01000002.1"/>
</dbReference>
<dbReference type="EMBL" id="BSFK01000002">
    <property type="protein sequence ID" value="GLK74829.1"/>
    <property type="molecule type" value="Genomic_DNA"/>
</dbReference>
<name>A0A9W6N1F5_9HYPH</name>
<evidence type="ECO:0000313" key="3">
    <source>
        <dbReference type="EMBL" id="GLK74829.1"/>
    </source>
</evidence>
<feature type="domain" description="DUF7662" evidence="2">
    <location>
        <begin position="4"/>
        <end position="80"/>
    </location>
</feature>
<keyword evidence="4" id="KW-1185">Reference proteome</keyword>
<sequence length="129" mass="14133">MSKYQALTSHLKSQKNSYVSMSFEELERVIGVPLPRSASAHRAWWSNNPTNNVMTHAWLAAGFRTEQVDMEGRRLVFRRDPRTPEPPASKAPSGPVQGGRTVLFGVLKGELRLADGVDLTAPTGLAGMS</sequence>
<reference evidence="3" key="2">
    <citation type="submission" date="2023-01" db="EMBL/GenBank/DDBJ databases">
        <authorList>
            <person name="Sun Q."/>
            <person name="Evtushenko L."/>
        </authorList>
    </citation>
    <scope>NUCLEOTIDE SEQUENCE</scope>
    <source>
        <strain evidence="3">VKM B-2555</strain>
    </source>
</reference>
<reference evidence="3" key="1">
    <citation type="journal article" date="2014" name="Int. J. Syst. Evol. Microbiol.">
        <title>Complete genome sequence of Corynebacterium casei LMG S-19264T (=DSM 44701T), isolated from a smear-ripened cheese.</title>
        <authorList>
            <consortium name="US DOE Joint Genome Institute (JGI-PGF)"/>
            <person name="Walter F."/>
            <person name="Albersmeier A."/>
            <person name="Kalinowski J."/>
            <person name="Ruckert C."/>
        </authorList>
    </citation>
    <scope>NUCLEOTIDE SEQUENCE</scope>
    <source>
        <strain evidence="3">VKM B-2555</strain>
    </source>
</reference>
<feature type="region of interest" description="Disordered" evidence="1">
    <location>
        <begin position="76"/>
        <end position="99"/>
    </location>
</feature>
<proteinExistence type="predicted"/>
<organism evidence="3 4">
    <name type="scientific">Methylopila jiangsuensis</name>
    <dbReference type="NCBI Taxonomy" id="586230"/>
    <lineage>
        <taxon>Bacteria</taxon>
        <taxon>Pseudomonadati</taxon>
        <taxon>Pseudomonadota</taxon>
        <taxon>Alphaproteobacteria</taxon>
        <taxon>Hyphomicrobiales</taxon>
        <taxon>Methylopilaceae</taxon>
        <taxon>Methylopila</taxon>
    </lineage>
</organism>
<evidence type="ECO:0000256" key="1">
    <source>
        <dbReference type="SAM" id="MobiDB-lite"/>
    </source>
</evidence>
<dbReference type="Proteomes" id="UP001143364">
    <property type="component" value="Unassembled WGS sequence"/>
</dbReference>
<comment type="caution">
    <text evidence="3">The sequence shown here is derived from an EMBL/GenBank/DDBJ whole genome shotgun (WGS) entry which is preliminary data.</text>
</comment>
<protein>
    <recommendedName>
        <fullName evidence="2">DUF7662 domain-containing protein</fullName>
    </recommendedName>
</protein>
<evidence type="ECO:0000259" key="2">
    <source>
        <dbReference type="Pfam" id="PF24698"/>
    </source>
</evidence>